<keyword evidence="11" id="KW-1185">Reference proteome</keyword>
<protein>
    <submittedName>
        <fullName evidence="10">Streptogrisin C</fullName>
        <ecNumber evidence="10">3.4.21.-</ecNumber>
    </submittedName>
</protein>
<comment type="caution">
    <text evidence="10">The sequence shown here is derived from an EMBL/GenBank/DDBJ whole genome shotgun (WGS) entry which is preliminary data.</text>
</comment>
<proteinExistence type="inferred from homology"/>
<organism evidence="10 11">
    <name type="scientific">Streptosporangium lutulentum</name>
    <dbReference type="NCBI Taxonomy" id="1461250"/>
    <lineage>
        <taxon>Bacteria</taxon>
        <taxon>Bacillati</taxon>
        <taxon>Actinomycetota</taxon>
        <taxon>Actinomycetes</taxon>
        <taxon>Streptosporangiales</taxon>
        <taxon>Streptosporangiaceae</taxon>
        <taxon>Streptosporangium</taxon>
    </lineage>
</organism>
<dbReference type="InterPro" id="IPR001316">
    <property type="entry name" value="Pept_S1A_streptogrisin"/>
</dbReference>
<dbReference type="Gene3D" id="2.40.10.10">
    <property type="entry name" value="Trypsin-like serine proteases"/>
    <property type="match status" value="2"/>
</dbReference>
<dbReference type="Gene3D" id="3.30.300.50">
    <property type="match status" value="2"/>
</dbReference>
<dbReference type="Pfam" id="PF02983">
    <property type="entry name" value="Pro_Al_protease"/>
    <property type="match status" value="1"/>
</dbReference>
<dbReference type="InterPro" id="IPR035070">
    <property type="entry name" value="Streptogrisin_prodomain"/>
</dbReference>
<gene>
    <name evidence="10" type="ORF">J2853_004627</name>
</gene>
<sequence>MLRRSAVTAGFALALALMATPAIAQTGPGGETAAPTAFAQAQTQAAAAAQPSPALIEGMKRDLGITAEQATTRLINEAAAAKVGPAIREQLAAGFAGAWVTGPTSTFVVATSDSTKITSILRAGAEARLVKHSLATLDAAVAKLDAAVADAPKSVPSWYVDLQSNSVVVLAADPAAAEAFVGASGADRSLIRVETSAEQPRPFYDVRGGDAYYIGSGSRCSVGFSVTRGTQGGFATAGHCGNAGSTTRGSNQVAQGTFQASSFPGNDYAWVAVNANWTPTGVVNGYSNGIVQVGGSADAAVGSSVCRAGSTTGWHCGAIQARNASVTYPEGTITGLIRTSVCAEPGDSGGSLVSGSQAQGVTSGGSGNCTSGGTTYFQPINEILQAYGLTLVTGGTTPPPTGGCTGYQNTYTGSLTSNQSTYATSSTGYSAASGVHRVCLDGPTGTDFDIYLQKLSGSTWTNVASGTSAGADEAFTYTGTAGTYRVRVHAYSGSGSFRLGLTRP</sequence>
<keyword evidence="6" id="KW-0865">Zymogen</keyword>
<dbReference type="RefSeq" id="WP_307561042.1">
    <property type="nucleotide sequence ID" value="NZ_JAUSQU010000001.1"/>
</dbReference>
<feature type="signal peptide" evidence="8">
    <location>
        <begin position="1"/>
        <end position="24"/>
    </location>
</feature>
<evidence type="ECO:0000256" key="1">
    <source>
        <dbReference type="ARBA" id="ARBA00007664"/>
    </source>
</evidence>
<dbReference type="SUPFAM" id="SSF50494">
    <property type="entry name" value="Trypsin-like serine proteases"/>
    <property type="match status" value="1"/>
</dbReference>
<keyword evidence="4 10" id="KW-0378">Hydrolase</keyword>
<evidence type="ECO:0000256" key="7">
    <source>
        <dbReference type="ARBA" id="ARBA00023157"/>
    </source>
</evidence>
<comment type="similarity">
    <text evidence="1">Belongs to the peptidase S1 family.</text>
</comment>
<feature type="domain" description="Peptidase S1A alpha-lytic prodomain" evidence="9">
    <location>
        <begin position="132"/>
        <end position="187"/>
    </location>
</feature>
<dbReference type="EC" id="3.4.21.-" evidence="10"/>
<evidence type="ECO:0000313" key="11">
    <source>
        <dbReference type="Proteomes" id="UP001225356"/>
    </source>
</evidence>
<evidence type="ECO:0000313" key="10">
    <source>
        <dbReference type="EMBL" id="MDP9845416.1"/>
    </source>
</evidence>
<keyword evidence="3 8" id="KW-0732">Signal</keyword>
<keyword evidence="7" id="KW-1015">Disulfide bond</keyword>
<evidence type="ECO:0000256" key="4">
    <source>
        <dbReference type="ARBA" id="ARBA00022801"/>
    </source>
</evidence>
<evidence type="ECO:0000256" key="3">
    <source>
        <dbReference type="ARBA" id="ARBA00022729"/>
    </source>
</evidence>
<dbReference type="Gene3D" id="2.60.120.380">
    <property type="match status" value="1"/>
</dbReference>
<dbReference type="InterPro" id="IPR004236">
    <property type="entry name" value="Pept_S1_alpha_lytic"/>
</dbReference>
<dbReference type="InterPro" id="IPR009003">
    <property type="entry name" value="Peptidase_S1_PA"/>
</dbReference>
<dbReference type="InterPro" id="IPR043504">
    <property type="entry name" value="Peptidase_S1_PA_chymotrypsin"/>
</dbReference>
<dbReference type="PRINTS" id="PR00861">
    <property type="entry name" value="ALYTICPTASE"/>
</dbReference>
<dbReference type="GO" id="GO:0016787">
    <property type="term" value="F:hydrolase activity"/>
    <property type="evidence" value="ECO:0007669"/>
    <property type="project" value="UniProtKB-KW"/>
</dbReference>
<feature type="chain" id="PRO_5046627938" evidence="8">
    <location>
        <begin position="25"/>
        <end position="504"/>
    </location>
</feature>
<evidence type="ECO:0000259" key="9">
    <source>
        <dbReference type="Pfam" id="PF02983"/>
    </source>
</evidence>
<keyword evidence="5" id="KW-0720">Serine protease</keyword>
<keyword evidence="2" id="KW-0645">Protease</keyword>
<evidence type="ECO:0000256" key="5">
    <source>
        <dbReference type="ARBA" id="ARBA00022825"/>
    </source>
</evidence>
<dbReference type="SUPFAM" id="SSF54806">
    <property type="entry name" value="Alpha-lytic protease prodomain"/>
    <property type="match status" value="1"/>
</dbReference>
<name>A0ABT9QF92_9ACTN</name>
<dbReference type="EMBL" id="JAUSQU010000001">
    <property type="protein sequence ID" value="MDP9845416.1"/>
    <property type="molecule type" value="Genomic_DNA"/>
</dbReference>
<evidence type="ECO:0000256" key="8">
    <source>
        <dbReference type="SAM" id="SignalP"/>
    </source>
</evidence>
<dbReference type="InterPro" id="IPR037295">
    <property type="entry name" value="Alpha-lytic_protease_prodomain"/>
</dbReference>
<reference evidence="10 11" key="1">
    <citation type="submission" date="2023-07" db="EMBL/GenBank/DDBJ databases">
        <title>Sequencing the genomes of 1000 actinobacteria strains.</title>
        <authorList>
            <person name="Klenk H.-P."/>
        </authorList>
    </citation>
    <scope>NUCLEOTIDE SEQUENCE [LARGE SCALE GENOMIC DNA]</scope>
    <source>
        <strain evidence="10 11">DSM 46740</strain>
    </source>
</reference>
<dbReference type="CDD" id="cd21112">
    <property type="entry name" value="alphaLP-like"/>
    <property type="match status" value="1"/>
</dbReference>
<evidence type="ECO:0000256" key="6">
    <source>
        <dbReference type="ARBA" id="ARBA00023145"/>
    </source>
</evidence>
<accession>A0ABT9QF92</accession>
<dbReference type="Proteomes" id="UP001225356">
    <property type="component" value="Unassembled WGS sequence"/>
</dbReference>
<evidence type="ECO:0000256" key="2">
    <source>
        <dbReference type="ARBA" id="ARBA00022670"/>
    </source>
</evidence>